<dbReference type="RefSeq" id="WP_377551043.1">
    <property type="nucleotide sequence ID" value="NZ_JBHSBN010000025.1"/>
</dbReference>
<keyword evidence="2" id="KW-0472">Membrane</keyword>
<evidence type="ECO:0000256" key="2">
    <source>
        <dbReference type="SAM" id="Phobius"/>
    </source>
</evidence>
<reference evidence="4" key="1">
    <citation type="journal article" date="2019" name="Int. J. Syst. Evol. Microbiol.">
        <title>The Global Catalogue of Microorganisms (GCM) 10K type strain sequencing project: providing services to taxonomists for standard genome sequencing and annotation.</title>
        <authorList>
            <consortium name="The Broad Institute Genomics Platform"/>
            <consortium name="The Broad Institute Genome Sequencing Center for Infectious Disease"/>
            <person name="Wu L."/>
            <person name="Ma J."/>
        </authorList>
    </citation>
    <scope>NUCLEOTIDE SEQUENCE [LARGE SCALE GENOMIC DNA]</scope>
    <source>
        <strain evidence="4">2902at01</strain>
    </source>
</reference>
<dbReference type="Proteomes" id="UP001595868">
    <property type="component" value="Unassembled WGS sequence"/>
</dbReference>
<feature type="compositionally biased region" description="Basic and acidic residues" evidence="1">
    <location>
        <begin position="38"/>
        <end position="47"/>
    </location>
</feature>
<sequence>MHSFLVNVLWALAIWLVLVVAGVVTLVVLARRGLPDRPRREPREAIRRTGRKVRRPRRPSRLARFARRLGGPARRRAHEAAVVAGLAAVTARSARQEWLAARQRVAQTRRALHTVDAGPAARVLPTTGTVGRPDDDGDRARYLHRIVMAAYWRAEISSATMLDALAHRNGWDPELEPAEQDRALSRAIRADRVRAHQAAVESEQAAWRAAMVAAADARLLRDEALALATPWARRRIVRGTAIAPVVAPDPDADAPAAPDSDPAPAHLRPGTTTVAISPAPTVATLPAPVAAHPATTRRPAGATRPRFVALLARRRRTVPMGATVR</sequence>
<organism evidence="3 4">
    <name type="scientific">Micromonospora zhanjiangensis</name>
    <dbReference type="NCBI Taxonomy" id="1522057"/>
    <lineage>
        <taxon>Bacteria</taxon>
        <taxon>Bacillati</taxon>
        <taxon>Actinomycetota</taxon>
        <taxon>Actinomycetes</taxon>
        <taxon>Micromonosporales</taxon>
        <taxon>Micromonosporaceae</taxon>
        <taxon>Micromonospora</taxon>
    </lineage>
</organism>
<feature type="region of interest" description="Disordered" evidence="1">
    <location>
        <begin position="246"/>
        <end position="272"/>
    </location>
</feature>
<keyword evidence="2" id="KW-0812">Transmembrane</keyword>
<protein>
    <submittedName>
        <fullName evidence="3">Uncharacterized protein</fullName>
    </submittedName>
</protein>
<keyword evidence="2" id="KW-1133">Transmembrane helix</keyword>
<proteinExistence type="predicted"/>
<evidence type="ECO:0000313" key="4">
    <source>
        <dbReference type="Proteomes" id="UP001595868"/>
    </source>
</evidence>
<gene>
    <name evidence="3" type="ORF">ACFOX0_26935</name>
</gene>
<feature type="compositionally biased region" description="Basic residues" evidence="1">
    <location>
        <begin position="48"/>
        <end position="58"/>
    </location>
</feature>
<dbReference type="EMBL" id="JBHSBN010000025">
    <property type="protein sequence ID" value="MFC4109555.1"/>
    <property type="molecule type" value="Genomic_DNA"/>
</dbReference>
<accession>A0ABV8KTR7</accession>
<evidence type="ECO:0000313" key="3">
    <source>
        <dbReference type="EMBL" id="MFC4109555.1"/>
    </source>
</evidence>
<feature type="region of interest" description="Disordered" evidence="1">
    <location>
        <begin position="38"/>
        <end position="58"/>
    </location>
</feature>
<feature type="transmembrane region" description="Helical" evidence="2">
    <location>
        <begin position="6"/>
        <end position="30"/>
    </location>
</feature>
<feature type="compositionally biased region" description="Low complexity" evidence="1">
    <location>
        <begin position="246"/>
        <end position="265"/>
    </location>
</feature>
<name>A0ABV8KTR7_9ACTN</name>
<keyword evidence="4" id="KW-1185">Reference proteome</keyword>
<evidence type="ECO:0000256" key="1">
    <source>
        <dbReference type="SAM" id="MobiDB-lite"/>
    </source>
</evidence>
<comment type="caution">
    <text evidence="3">The sequence shown here is derived from an EMBL/GenBank/DDBJ whole genome shotgun (WGS) entry which is preliminary data.</text>
</comment>